<dbReference type="EMBL" id="JAJFAZ020000001">
    <property type="protein sequence ID" value="KAI5349049.1"/>
    <property type="molecule type" value="Genomic_DNA"/>
</dbReference>
<keyword evidence="2" id="KW-1185">Reference proteome</keyword>
<evidence type="ECO:0000313" key="1">
    <source>
        <dbReference type="EMBL" id="KAI5349049.1"/>
    </source>
</evidence>
<name>A0AAD4WT18_PRUDU</name>
<accession>A0AAD4WT18</accession>
<comment type="caution">
    <text evidence="1">The sequence shown here is derived from an EMBL/GenBank/DDBJ whole genome shotgun (WGS) entry which is preliminary data.</text>
</comment>
<dbReference type="AlphaFoldDB" id="A0AAD4WT18"/>
<dbReference type="Proteomes" id="UP001054821">
    <property type="component" value="Chromosome 1"/>
</dbReference>
<proteinExistence type="predicted"/>
<protein>
    <submittedName>
        <fullName evidence="1">Uncharacterized protein</fullName>
    </submittedName>
</protein>
<sequence length="104" mass="11502">MLGGGAIKVARFGHGALRWYNGGRGQCVVQVASPAGGKVVAAMVQQQGFVVGSWRREMVEPLCRSLDRVRSSFGPSRIEPSRQFCSSCACFQPWLFGRLRWIEK</sequence>
<gene>
    <name evidence="1" type="ORF">L3X38_001936</name>
</gene>
<reference evidence="1 2" key="1">
    <citation type="journal article" date="2022" name="G3 (Bethesda)">
        <title>Whole-genome sequence and methylome profiling of the almond [Prunus dulcis (Mill.) D.A. Webb] cultivar 'Nonpareil'.</title>
        <authorList>
            <person name="D'Amico-Willman K.M."/>
            <person name="Ouma W.Z."/>
            <person name="Meulia T."/>
            <person name="Sideli G.M."/>
            <person name="Gradziel T.M."/>
            <person name="Fresnedo-Ramirez J."/>
        </authorList>
    </citation>
    <scope>NUCLEOTIDE SEQUENCE [LARGE SCALE GENOMIC DNA]</scope>
    <source>
        <strain evidence="1">Clone GOH B32 T37-40</strain>
    </source>
</reference>
<evidence type="ECO:0000313" key="2">
    <source>
        <dbReference type="Proteomes" id="UP001054821"/>
    </source>
</evidence>
<organism evidence="1 2">
    <name type="scientific">Prunus dulcis</name>
    <name type="common">Almond</name>
    <name type="synonym">Amygdalus dulcis</name>
    <dbReference type="NCBI Taxonomy" id="3755"/>
    <lineage>
        <taxon>Eukaryota</taxon>
        <taxon>Viridiplantae</taxon>
        <taxon>Streptophyta</taxon>
        <taxon>Embryophyta</taxon>
        <taxon>Tracheophyta</taxon>
        <taxon>Spermatophyta</taxon>
        <taxon>Magnoliopsida</taxon>
        <taxon>eudicotyledons</taxon>
        <taxon>Gunneridae</taxon>
        <taxon>Pentapetalae</taxon>
        <taxon>rosids</taxon>
        <taxon>fabids</taxon>
        <taxon>Rosales</taxon>
        <taxon>Rosaceae</taxon>
        <taxon>Amygdaloideae</taxon>
        <taxon>Amygdaleae</taxon>
        <taxon>Prunus</taxon>
    </lineage>
</organism>